<feature type="compositionally biased region" description="Low complexity" evidence="1">
    <location>
        <begin position="144"/>
        <end position="185"/>
    </location>
</feature>
<reference evidence="3 4" key="1">
    <citation type="submission" date="2019-03" db="EMBL/GenBank/DDBJ databases">
        <title>Genomics of glacier-inhabiting Cryobacterium strains.</title>
        <authorList>
            <person name="Liu Q."/>
            <person name="Xin Y.-H."/>
        </authorList>
    </citation>
    <scope>NUCLEOTIDE SEQUENCE [LARGE SCALE GENOMIC DNA]</scope>
    <source>
        <strain evidence="4">TMT1-22</strain>
    </source>
</reference>
<feature type="region of interest" description="Disordered" evidence="1">
    <location>
        <begin position="467"/>
        <end position="495"/>
    </location>
</feature>
<proteinExistence type="predicted"/>
<keyword evidence="2" id="KW-0472">Membrane</keyword>
<dbReference type="EMBL" id="SOFY01000042">
    <property type="protein sequence ID" value="TFC47394.1"/>
    <property type="molecule type" value="Genomic_DNA"/>
</dbReference>
<accession>A0AAQ2C6V4</accession>
<evidence type="ECO:0008006" key="5">
    <source>
        <dbReference type="Google" id="ProtNLM"/>
    </source>
</evidence>
<feature type="region of interest" description="Disordered" evidence="1">
    <location>
        <begin position="342"/>
        <end position="429"/>
    </location>
</feature>
<protein>
    <recommendedName>
        <fullName evidence="5">Septum formation-related domain-containing protein</fullName>
    </recommendedName>
</protein>
<evidence type="ECO:0000256" key="2">
    <source>
        <dbReference type="SAM" id="Phobius"/>
    </source>
</evidence>
<dbReference type="AlphaFoldDB" id="A0AAQ2C6V4"/>
<evidence type="ECO:0000256" key="1">
    <source>
        <dbReference type="SAM" id="MobiDB-lite"/>
    </source>
</evidence>
<keyword evidence="2" id="KW-0812">Transmembrane</keyword>
<keyword evidence="2" id="KW-1133">Transmembrane helix</keyword>
<organism evidence="3 4">
    <name type="scientific">Cryobacterium shii</name>
    <dbReference type="NCBI Taxonomy" id="1259235"/>
    <lineage>
        <taxon>Bacteria</taxon>
        <taxon>Bacillati</taxon>
        <taxon>Actinomycetota</taxon>
        <taxon>Actinomycetes</taxon>
        <taxon>Micrococcales</taxon>
        <taxon>Microbacteriaceae</taxon>
        <taxon>Cryobacterium</taxon>
    </lineage>
</organism>
<keyword evidence="4" id="KW-1185">Reference proteome</keyword>
<gene>
    <name evidence="3" type="ORF">E3O49_08245</name>
</gene>
<dbReference type="Proteomes" id="UP000297403">
    <property type="component" value="Unassembled WGS sequence"/>
</dbReference>
<name>A0AAQ2C6V4_9MICO</name>
<feature type="compositionally biased region" description="Low complexity" evidence="1">
    <location>
        <begin position="375"/>
        <end position="386"/>
    </location>
</feature>
<feature type="compositionally biased region" description="Low complexity" evidence="1">
    <location>
        <begin position="398"/>
        <end position="412"/>
    </location>
</feature>
<dbReference type="RefSeq" id="WP_134411296.1">
    <property type="nucleotide sequence ID" value="NZ_SOFY01000042.1"/>
</dbReference>
<evidence type="ECO:0000313" key="4">
    <source>
        <dbReference type="Proteomes" id="UP000297403"/>
    </source>
</evidence>
<feature type="compositionally biased region" description="Low complexity" evidence="1">
    <location>
        <begin position="342"/>
        <end position="368"/>
    </location>
</feature>
<sequence length="626" mass="61689">MPLDEVPGDEEPKARASNSRASKDEAPAEDGMDWLASQLGGGARPGTPDEFTPRRSIHIPRWPKPGQAAEPAPPVPPVDAHPKTAGFLWGLKPTTQTDPRLKSVRPVPAAAVPAADPPVAVPAADPPAGSEPFRPGHPGPSTDAASSPPRLADLAPAPLVPAYLAPAPNAPAPARAATPAASVPADPTPDRSVDPDSGLAPAVPTGSGSAVPSGTRIIRSQADLEPAPWWTTLTQSPLVPTAEETAAADLIAGVTRTPAAPAAPAPLEASDALPAPVSARSRFRAWSAAAGTAASAATAAATAAASAAVASVAASASPGSYAGGAAGAGGAAVTGAAAPNGTAPGAAEAAGPEAWPGNATPVITTAPAVAPPLPAGGARATTPAEPSEASVALTTTSAGTHALPAAAHADPGGRPPTGSTASRGGSARPPIDIKKSLPWIIAGVILVVVLGAFFFIGQSLGGDPTPVAAPTMSAGSTPMATPTPTPTPTPEVTGPQPAGVHQWNTLFGGECLEPYVSPWEEEFTVSDCGAPHSAQLVYRGVFAGDDTTAFPGEAELAGQINVLCSTPGVIDLAAAGAFPDLQVQGSYPITELQWTGGPRSYYCFVSRSSGKPLTVSLAGPGPAPAA</sequence>
<evidence type="ECO:0000313" key="3">
    <source>
        <dbReference type="EMBL" id="TFC47394.1"/>
    </source>
</evidence>
<feature type="region of interest" description="Disordered" evidence="1">
    <location>
        <begin position="1"/>
        <end position="214"/>
    </location>
</feature>
<comment type="caution">
    <text evidence="3">The sequence shown here is derived from an EMBL/GenBank/DDBJ whole genome shotgun (WGS) entry which is preliminary data.</text>
</comment>
<feature type="transmembrane region" description="Helical" evidence="2">
    <location>
        <begin position="437"/>
        <end position="456"/>
    </location>
</feature>